<dbReference type="Proteomes" id="UP000741013">
    <property type="component" value="Unassembled WGS sequence"/>
</dbReference>
<reference evidence="2 3" key="1">
    <citation type="submission" date="2021-03" db="EMBL/GenBank/DDBJ databases">
        <title>Sequencing the genomes of 1000 actinobacteria strains.</title>
        <authorList>
            <person name="Klenk H.-P."/>
        </authorList>
    </citation>
    <scope>NUCLEOTIDE SEQUENCE [LARGE SCALE GENOMIC DNA]</scope>
    <source>
        <strain evidence="2 3">DSM 45510</strain>
    </source>
</reference>
<dbReference type="RefSeq" id="WP_209666805.1">
    <property type="nucleotide sequence ID" value="NZ_JAGGMS010000001.1"/>
</dbReference>
<gene>
    <name evidence="2" type="ORF">JOM49_005184</name>
</gene>
<accession>A0ABS4PWI6</accession>
<dbReference type="EMBL" id="JAGGMS010000001">
    <property type="protein sequence ID" value="MBP2183658.1"/>
    <property type="molecule type" value="Genomic_DNA"/>
</dbReference>
<evidence type="ECO:0000313" key="2">
    <source>
        <dbReference type="EMBL" id="MBP2183658.1"/>
    </source>
</evidence>
<keyword evidence="3" id="KW-1185">Reference proteome</keyword>
<name>A0ABS4PWI6_9PSEU</name>
<feature type="transmembrane region" description="Helical" evidence="1">
    <location>
        <begin position="152"/>
        <end position="168"/>
    </location>
</feature>
<feature type="transmembrane region" description="Helical" evidence="1">
    <location>
        <begin position="50"/>
        <end position="74"/>
    </location>
</feature>
<keyword evidence="1" id="KW-0812">Transmembrane</keyword>
<feature type="transmembrane region" description="Helical" evidence="1">
    <location>
        <begin position="122"/>
        <end position="140"/>
    </location>
</feature>
<organism evidence="2 3">
    <name type="scientific">Amycolatopsis magusensis</name>
    <dbReference type="NCBI Taxonomy" id="882444"/>
    <lineage>
        <taxon>Bacteria</taxon>
        <taxon>Bacillati</taxon>
        <taxon>Actinomycetota</taxon>
        <taxon>Actinomycetes</taxon>
        <taxon>Pseudonocardiales</taxon>
        <taxon>Pseudonocardiaceae</taxon>
        <taxon>Amycolatopsis</taxon>
    </lineage>
</organism>
<evidence type="ECO:0000313" key="3">
    <source>
        <dbReference type="Proteomes" id="UP000741013"/>
    </source>
</evidence>
<protein>
    <submittedName>
        <fullName evidence="2">Uncharacterized protein</fullName>
    </submittedName>
</protein>
<proteinExistence type="predicted"/>
<sequence>MPLPSPTRSPADRPPAALGYSLALGLVFAVAWLGYAAVRARDGRMPVTDWLDPLLAGATLGITLLAITALLVSWPTTPATPARATVAILLVTSQWTYITGEVLSNTITIGEPPGDIGGLLEIVSGGISGAGLLGLTYLAIGKGPRRRSTTAITTLAITLAAATAWWFTHPIDQSTPGTPPCAPGNPLYNLAHGTDC</sequence>
<evidence type="ECO:0000256" key="1">
    <source>
        <dbReference type="SAM" id="Phobius"/>
    </source>
</evidence>
<keyword evidence="1" id="KW-0472">Membrane</keyword>
<keyword evidence="1" id="KW-1133">Transmembrane helix</keyword>
<feature type="transmembrane region" description="Helical" evidence="1">
    <location>
        <begin position="20"/>
        <end position="38"/>
    </location>
</feature>
<comment type="caution">
    <text evidence="2">The sequence shown here is derived from an EMBL/GenBank/DDBJ whole genome shotgun (WGS) entry which is preliminary data.</text>
</comment>